<comment type="caution">
    <text evidence="2">The sequence shown here is derived from an EMBL/GenBank/DDBJ whole genome shotgun (WGS) entry which is preliminary data.</text>
</comment>
<dbReference type="GO" id="GO:0022857">
    <property type="term" value="F:transmembrane transporter activity"/>
    <property type="evidence" value="ECO:0007669"/>
    <property type="project" value="InterPro"/>
</dbReference>
<keyword evidence="1" id="KW-1133">Transmembrane helix</keyword>
<dbReference type="Gene3D" id="1.10.1760.20">
    <property type="match status" value="1"/>
</dbReference>
<proteinExistence type="predicted"/>
<feature type="transmembrane region" description="Helical" evidence="1">
    <location>
        <begin position="146"/>
        <end position="172"/>
    </location>
</feature>
<gene>
    <name evidence="2" type="ORF">CAAU_2370</name>
</gene>
<sequence length="226" mass="25251">MKKLINGLFFVIFIALILILTYFNIGLNSTITISAVLIIIYFFLLFEFKGIDSKKLAVISTMAAMGGVFRIPFAGVPNVQPTTFIVAVSGYTLGSVEGFIVGVLSAFISNFFLGHGPWTLWQMLGWGLCGVFFGVLRKLISNYNIVIFTIFCGLWGFIYGIILDMWFVVGFIRPLTINAVLLGVASSLVFDSMHAIGNIIFSILFSNKFVKILDRFIKRFEVEYID</sequence>
<name>I7LI13_9CLOT</name>
<dbReference type="EMBL" id="CAKP01000125">
    <property type="protein sequence ID" value="CCJ34453.1"/>
    <property type="molecule type" value="Genomic_DNA"/>
</dbReference>
<dbReference type="Proteomes" id="UP000007652">
    <property type="component" value="Unassembled WGS sequence"/>
</dbReference>
<dbReference type="PIRSF" id="PIRSF037395">
    <property type="entry name" value="UCP037395_ABCper"/>
    <property type="match status" value="1"/>
</dbReference>
<dbReference type="eggNOG" id="COG4720">
    <property type="taxonomic scope" value="Bacteria"/>
</dbReference>
<evidence type="ECO:0000256" key="1">
    <source>
        <dbReference type="SAM" id="Phobius"/>
    </source>
</evidence>
<dbReference type="AlphaFoldDB" id="I7LI13"/>
<keyword evidence="3" id="KW-1185">Reference proteome</keyword>
<keyword evidence="1" id="KW-0472">Membrane</keyword>
<feature type="transmembrane region" description="Helical" evidence="1">
    <location>
        <begin position="55"/>
        <end position="73"/>
    </location>
</feature>
<dbReference type="OrthoDB" id="5198189at2"/>
<accession>I7LI13</accession>
<dbReference type="InterPro" id="IPR017196">
    <property type="entry name" value="ECF_substrate-spec_UCP037395"/>
</dbReference>
<feature type="transmembrane region" description="Helical" evidence="1">
    <location>
        <begin position="31"/>
        <end position="48"/>
    </location>
</feature>
<dbReference type="Pfam" id="PF12822">
    <property type="entry name" value="ECF_trnsprt"/>
    <property type="match status" value="1"/>
</dbReference>
<feature type="transmembrane region" description="Helical" evidence="1">
    <location>
        <begin position="7"/>
        <end position="25"/>
    </location>
</feature>
<evidence type="ECO:0000313" key="2">
    <source>
        <dbReference type="EMBL" id="CCJ34453.1"/>
    </source>
</evidence>
<reference evidence="2 3" key="1">
    <citation type="journal article" date="2011" name="J. Bacteriol.">
        <title>Draft genome sequence of Caloramator australicus strain RC3T, a thermoanaerobe from the Great Artesian Basin of Australia.</title>
        <authorList>
            <person name="Ogg C.D."/>
            <person name="Patel B.K.C."/>
        </authorList>
    </citation>
    <scope>NUCLEOTIDE SEQUENCE [LARGE SCALE GENOMIC DNA]</scope>
    <source>
        <strain evidence="2 3">RC3</strain>
    </source>
</reference>
<protein>
    <submittedName>
        <fullName evidence="2">Substrate-specific component CbrT of predicted cobalamin ECF transporter</fullName>
    </submittedName>
</protein>
<feature type="transmembrane region" description="Helical" evidence="1">
    <location>
        <begin position="120"/>
        <end position="140"/>
    </location>
</feature>
<keyword evidence="1" id="KW-0812">Transmembrane</keyword>
<feature type="transmembrane region" description="Helical" evidence="1">
    <location>
        <begin position="179"/>
        <end position="205"/>
    </location>
</feature>
<dbReference type="STRING" id="857293.CAAU_2370"/>
<feature type="transmembrane region" description="Helical" evidence="1">
    <location>
        <begin position="85"/>
        <end position="108"/>
    </location>
</feature>
<evidence type="ECO:0000313" key="3">
    <source>
        <dbReference type="Proteomes" id="UP000007652"/>
    </source>
</evidence>
<organism evidence="2 3">
    <name type="scientific">Caloramator australicus RC3</name>
    <dbReference type="NCBI Taxonomy" id="857293"/>
    <lineage>
        <taxon>Bacteria</taxon>
        <taxon>Bacillati</taxon>
        <taxon>Bacillota</taxon>
        <taxon>Clostridia</taxon>
        <taxon>Eubacteriales</taxon>
        <taxon>Clostridiaceae</taxon>
        <taxon>Caloramator</taxon>
    </lineage>
</organism>
<dbReference type="RefSeq" id="WP_008909704.1">
    <property type="nucleotide sequence ID" value="NZ_CAKP01000125.1"/>
</dbReference>
<dbReference type="InterPro" id="IPR024529">
    <property type="entry name" value="ECF_trnsprt_substrate-spec"/>
</dbReference>